<evidence type="ECO:0000256" key="2">
    <source>
        <dbReference type="SAM" id="MobiDB-lite"/>
    </source>
</evidence>
<feature type="region of interest" description="Disordered" evidence="2">
    <location>
        <begin position="1"/>
        <end position="129"/>
    </location>
</feature>
<dbReference type="PANTHER" id="PTHR42032">
    <property type="entry name" value="YALI0E30679P"/>
    <property type="match status" value="1"/>
</dbReference>
<feature type="region of interest" description="Disordered" evidence="2">
    <location>
        <begin position="428"/>
        <end position="503"/>
    </location>
</feature>
<organism evidence="3 4">
    <name type="scientific">Hohenbuehelia grisea</name>
    <dbReference type="NCBI Taxonomy" id="104357"/>
    <lineage>
        <taxon>Eukaryota</taxon>
        <taxon>Fungi</taxon>
        <taxon>Dikarya</taxon>
        <taxon>Basidiomycota</taxon>
        <taxon>Agaricomycotina</taxon>
        <taxon>Agaricomycetes</taxon>
        <taxon>Agaricomycetidae</taxon>
        <taxon>Agaricales</taxon>
        <taxon>Pleurotineae</taxon>
        <taxon>Pleurotaceae</taxon>
        <taxon>Hohenbuehelia</taxon>
    </lineage>
</organism>
<feature type="compositionally biased region" description="Low complexity" evidence="2">
    <location>
        <begin position="89"/>
        <end position="102"/>
    </location>
</feature>
<name>A0ABR3JB78_9AGAR</name>
<reference evidence="4" key="1">
    <citation type="submission" date="2024-06" db="EMBL/GenBank/DDBJ databases">
        <title>Multi-omics analyses provide insights into the biosynthesis of the anticancer antibiotic pleurotin in Hohenbuehelia grisea.</title>
        <authorList>
            <person name="Weaver J.A."/>
            <person name="Alberti F."/>
        </authorList>
    </citation>
    <scope>NUCLEOTIDE SEQUENCE [LARGE SCALE GENOMIC DNA]</scope>
    <source>
        <strain evidence="4">T-177</strain>
    </source>
</reference>
<feature type="compositionally biased region" description="Low complexity" evidence="2">
    <location>
        <begin position="22"/>
        <end position="42"/>
    </location>
</feature>
<dbReference type="EMBL" id="JASNQZ010000010">
    <property type="protein sequence ID" value="KAL0952904.1"/>
    <property type="molecule type" value="Genomic_DNA"/>
</dbReference>
<dbReference type="Proteomes" id="UP001556367">
    <property type="component" value="Unassembled WGS sequence"/>
</dbReference>
<feature type="coiled-coil region" evidence="1">
    <location>
        <begin position="318"/>
        <end position="352"/>
    </location>
</feature>
<evidence type="ECO:0000313" key="4">
    <source>
        <dbReference type="Proteomes" id="UP001556367"/>
    </source>
</evidence>
<gene>
    <name evidence="3" type="ORF">HGRIS_007121</name>
</gene>
<protein>
    <submittedName>
        <fullName evidence="3">Uncharacterized protein</fullName>
    </submittedName>
</protein>
<keyword evidence="1" id="KW-0175">Coiled coil</keyword>
<proteinExistence type="predicted"/>
<accession>A0ABR3JB78</accession>
<feature type="region of interest" description="Disordered" evidence="2">
    <location>
        <begin position="518"/>
        <end position="560"/>
    </location>
</feature>
<feature type="compositionally biased region" description="Basic and acidic residues" evidence="2">
    <location>
        <begin position="106"/>
        <end position="117"/>
    </location>
</feature>
<comment type="caution">
    <text evidence="3">The sequence shown here is derived from an EMBL/GenBank/DDBJ whole genome shotgun (WGS) entry which is preliminary data.</text>
</comment>
<feature type="compositionally biased region" description="Polar residues" evidence="2">
    <location>
        <begin position="475"/>
        <end position="490"/>
    </location>
</feature>
<keyword evidence="4" id="KW-1185">Reference proteome</keyword>
<feature type="compositionally biased region" description="Polar residues" evidence="2">
    <location>
        <begin position="525"/>
        <end position="535"/>
    </location>
</feature>
<evidence type="ECO:0000313" key="3">
    <source>
        <dbReference type="EMBL" id="KAL0952904.1"/>
    </source>
</evidence>
<sequence length="580" mass="63344">MSTENSRKAASLRKRLHTLQRAAQSVTSSASSPSSSQASSYAMIERPLNGDGLENGNLDFPTEKVDHGAVGVDLPAEYTSASHDDQSSDDSSSTQSSPISPAGRPNKSDRHQPESPRRQGNGNAKVERPLLDTSFRRSSYASPGPISPTSRAWYEFDLAVVVALVSPVGNWLTGGDHIKNLVVIVFLIFYLHQIIEVPWSLYNSCRARHPSRTAKLSPTSTEALDSLESLELAFLSLTVVSPFLGALVLRVVSSTIAGPEALSWFSITLFVLATGLRPWRHLVARANATAEELQSIICQGSCQEPAVASKEEERQKEREHQEKQHVQLLERMEKMEKALGKMKARMRTRQDEVYDYVDEAVEEVEQRVTDMHGLWEQTVRIVSVLNRQHRAPGSVLGYVGSTLDLLPGWLARSLPSLLQPSRYIEAEPASPRELQRHLAESSATARQNGTYSHDPSRSASHKGSIRNPPSKLFSAPSSMYTSPAGSSTLGSPPRIRLETIPEDGPLLSPVLDGGSPIESPGWVSFGSSGHCQSHAHSSRPRTSRTPSQRRQEKSGTGSLITLPLRVAGGALSWALGYFNP</sequence>
<feature type="compositionally biased region" description="Polar residues" evidence="2">
    <location>
        <begin position="441"/>
        <end position="453"/>
    </location>
</feature>
<evidence type="ECO:0000256" key="1">
    <source>
        <dbReference type="SAM" id="Coils"/>
    </source>
</evidence>
<dbReference type="PANTHER" id="PTHR42032:SF1">
    <property type="entry name" value="YALI0E30679P"/>
    <property type="match status" value="1"/>
</dbReference>